<dbReference type="EMBL" id="CM007390">
    <property type="protein sequence ID" value="ONK56925.1"/>
    <property type="molecule type" value="Genomic_DNA"/>
</dbReference>
<dbReference type="InterPro" id="IPR027417">
    <property type="entry name" value="P-loop_NTPase"/>
</dbReference>
<keyword evidence="6" id="KW-1185">Reference proteome</keyword>
<dbReference type="AlphaFoldDB" id="A0A5P1E645"/>
<name>A0A5P1E645_ASPOF</name>
<dbReference type="Gramene" id="ONK56925">
    <property type="protein sequence ID" value="ONK56925"/>
    <property type="gene ID" value="A4U43_C10F14760"/>
</dbReference>
<accession>A0A5P1E645</accession>
<protein>
    <recommendedName>
        <fullName evidence="3">Sulfotransferase</fullName>
        <ecNumber evidence="3">2.8.2.-</ecNumber>
    </recommendedName>
</protein>
<evidence type="ECO:0000259" key="4">
    <source>
        <dbReference type="Pfam" id="PF00685"/>
    </source>
</evidence>
<dbReference type="PANTHER" id="PTHR11783">
    <property type="entry name" value="SULFOTRANSFERASE SULT"/>
    <property type="match status" value="1"/>
</dbReference>
<evidence type="ECO:0000256" key="1">
    <source>
        <dbReference type="ARBA" id="ARBA00005771"/>
    </source>
</evidence>
<evidence type="ECO:0000313" key="5">
    <source>
        <dbReference type="EMBL" id="ONK56925.1"/>
    </source>
</evidence>
<organism evidence="5 6">
    <name type="scientific">Asparagus officinalis</name>
    <name type="common">Garden asparagus</name>
    <dbReference type="NCBI Taxonomy" id="4686"/>
    <lineage>
        <taxon>Eukaryota</taxon>
        <taxon>Viridiplantae</taxon>
        <taxon>Streptophyta</taxon>
        <taxon>Embryophyta</taxon>
        <taxon>Tracheophyta</taxon>
        <taxon>Spermatophyta</taxon>
        <taxon>Magnoliopsida</taxon>
        <taxon>Liliopsida</taxon>
        <taxon>Asparagales</taxon>
        <taxon>Asparagaceae</taxon>
        <taxon>Asparagoideae</taxon>
        <taxon>Asparagus</taxon>
    </lineage>
</organism>
<dbReference type="SUPFAM" id="SSF52540">
    <property type="entry name" value="P-loop containing nucleoside triphosphate hydrolases"/>
    <property type="match status" value="1"/>
</dbReference>
<evidence type="ECO:0000256" key="3">
    <source>
        <dbReference type="RuleBase" id="RU361155"/>
    </source>
</evidence>
<keyword evidence="2 3" id="KW-0808">Transferase</keyword>
<dbReference type="EC" id="2.8.2.-" evidence="3"/>
<dbReference type="Proteomes" id="UP000243459">
    <property type="component" value="Chromosome 10"/>
</dbReference>
<sequence>MEQTQEDDQLSNLPTITDCSAFPVVLYKAHYLFKDSLLRVLSTRHHFQARPTDILLASPPKSGTTWLKALAFSSLYQTPLPDLSDLRHPLRVSNPHDIVPFIEIESNLEYLDVLKYDMT</sequence>
<evidence type="ECO:0000313" key="6">
    <source>
        <dbReference type="Proteomes" id="UP000243459"/>
    </source>
</evidence>
<gene>
    <name evidence="5" type="ORF">A4U43_C10F14760</name>
</gene>
<comment type="similarity">
    <text evidence="1 3">Belongs to the sulfotransferase 1 family.</text>
</comment>
<feature type="domain" description="Sulfotransferase" evidence="4">
    <location>
        <begin position="51"/>
        <end position="104"/>
    </location>
</feature>
<reference evidence="6" key="1">
    <citation type="journal article" date="2017" name="Nat. Commun.">
        <title>The asparagus genome sheds light on the origin and evolution of a young Y chromosome.</title>
        <authorList>
            <person name="Harkess A."/>
            <person name="Zhou J."/>
            <person name="Xu C."/>
            <person name="Bowers J.E."/>
            <person name="Van der Hulst R."/>
            <person name="Ayyampalayam S."/>
            <person name="Mercati F."/>
            <person name="Riccardi P."/>
            <person name="McKain M.R."/>
            <person name="Kakrana A."/>
            <person name="Tang H."/>
            <person name="Ray J."/>
            <person name="Groenendijk J."/>
            <person name="Arikit S."/>
            <person name="Mathioni S.M."/>
            <person name="Nakano M."/>
            <person name="Shan H."/>
            <person name="Telgmann-Rauber A."/>
            <person name="Kanno A."/>
            <person name="Yue Z."/>
            <person name="Chen H."/>
            <person name="Li W."/>
            <person name="Chen Y."/>
            <person name="Xu X."/>
            <person name="Zhang Y."/>
            <person name="Luo S."/>
            <person name="Chen H."/>
            <person name="Gao J."/>
            <person name="Mao Z."/>
            <person name="Pires J.C."/>
            <person name="Luo M."/>
            <person name="Kudrna D."/>
            <person name="Wing R.A."/>
            <person name="Meyers B.C."/>
            <person name="Yi K."/>
            <person name="Kong H."/>
            <person name="Lavrijsen P."/>
            <person name="Sunseri F."/>
            <person name="Falavigna A."/>
            <person name="Ye Y."/>
            <person name="Leebens-Mack J.H."/>
            <person name="Chen G."/>
        </authorList>
    </citation>
    <scope>NUCLEOTIDE SEQUENCE [LARGE SCALE GENOMIC DNA]</scope>
    <source>
        <strain evidence="6">cv. DH0086</strain>
    </source>
</reference>
<dbReference type="Gene3D" id="3.40.50.300">
    <property type="entry name" value="P-loop containing nucleotide triphosphate hydrolases"/>
    <property type="match status" value="1"/>
</dbReference>
<evidence type="ECO:0000256" key="2">
    <source>
        <dbReference type="ARBA" id="ARBA00022679"/>
    </source>
</evidence>
<dbReference type="InterPro" id="IPR000863">
    <property type="entry name" value="Sulfotransferase_dom"/>
</dbReference>
<dbReference type="Pfam" id="PF00685">
    <property type="entry name" value="Sulfotransfer_1"/>
    <property type="match status" value="1"/>
</dbReference>
<proteinExistence type="inferred from homology"/>
<dbReference type="GO" id="GO:0008146">
    <property type="term" value="F:sulfotransferase activity"/>
    <property type="evidence" value="ECO:0007669"/>
    <property type="project" value="InterPro"/>
</dbReference>